<evidence type="ECO:0000259" key="1">
    <source>
        <dbReference type="PROSITE" id="PS50851"/>
    </source>
</evidence>
<sequence length="177" mass="19782">MSMQGEEFTEAELLALELEKRNSERAGENSPEPDVTLLTFYLGDEWFGILLEQIKVVARMLEVTQVPGASNYILGVVNYRSAIYPLIDLHKMFELIPSLPTRASRIVIINHEHHPFGILVDSTTEVKHVRQSELNKQVDSSSGISNYINAEISLDSKMLGVLNIEAILRMIAGADQS</sequence>
<dbReference type="AlphaFoldDB" id="A0A8T7M5W1"/>
<dbReference type="Gene3D" id="2.40.50.180">
    <property type="entry name" value="CheA-289, Domain 4"/>
    <property type="match status" value="1"/>
</dbReference>
<dbReference type="GO" id="GO:0007165">
    <property type="term" value="P:signal transduction"/>
    <property type="evidence" value="ECO:0007669"/>
    <property type="project" value="InterPro"/>
</dbReference>
<dbReference type="SUPFAM" id="SSF50341">
    <property type="entry name" value="CheW-like"/>
    <property type="match status" value="1"/>
</dbReference>
<reference evidence="2 3" key="1">
    <citation type="submission" date="2020-06" db="EMBL/GenBank/DDBJ databases">
        <title>Anoxygenic phototrophic Chloroflexota member uses a Type I reaction center.</title>
        <authorList>
            <person name="Tsuji J.M."/>
            <person name="Shaw N.A."/>
            <person name="Nagashima S."/>
            <person name="Venkiteswaran J."/>
            <person name="Schiff S.L."/>
            <person name="Hanada S."/>
            <person name="Tank M."/>
            <person name="Neufeld J.D."/>
        </authorList>
    </citation>
    <scope>NUCLEOTIDE SEQUENCE [LARGE SCALE GENOMIC DNA]</scope>
    <source>
        <strain evidence="2">L227-S17</strain>
    </source>
</reference>
<protein>
    <submittedName>
        <fullName evidence="2">Purine-binding chemotaxis protein CheW</fullName>
    </submittedName>
</protein>
<dbReference type="PANTHER" id="PTHR22617">
    <property type="entry name" value="CHEMOTAXIS SENSOR HISTIDINE KINASE-RELATED"/>
    <property type="match status" value="1"/>
</dbReference>
<dbReference type="Proteomes" id="UP000521676">
    <property type="component" value="Unassembled WGS sequence"/>
</dbReference>
<dbReference type="GO" id="GO:0006935">
    <property type="term" value="P:chemotaxis"/>
    <property type="evidence" value="ECO:0007669"/>
    <property type="project" value="InterPro"/>
</dbReference>
<gene>
    <name evidence="2" type="ORF">HXX08_16740</name>
</gene>
<dbReference type="PROSITE" id="PS50851">
    <property type="entry name" value="CHEW"/>
    <property type="match status" value="1"/>
</dbReference>
<proteinExistence type="predicted"/>
<dbReference type="GO" id="GO:0005829">
    <property type="term" value="C:cytosol"/>
    <property type="evidence" value="ECO:0007669"/>
    <property type="project" value="TreeGrafter"/>
</dbReference>
<dbReference type="InterPro" id="IPR002545">
    <property type="entry name" value="CheW-lke_dom"/>
</dbReference>
<feature type="domain" description="CheW-like" evidence="1">
    <location>
        <begin position="34"/>
        <end position="173"/>
    </location>
</feature>
<accession>A0A8T7M5W1</accession>
<dbReference type="InterPro" id="IPR036061">
    <property type="entry name" value="CheW-like_dom_sf"/>
</dbReference>
<dbReference type="InterPro" id="IPR039315">
    <property type="entry name" value="CheW"/>
</dbReference>
<organism evidence="2 3">
    <name type="scientific">Candidatus Chlorohelix allophototropha</name>
    <dbReference type="NCBI Taxonomy" id="3003348"/>
    <lineage>
        <taxon>Bacteria</taxon>
        <taxon>Bacillati</taxon>
        <taxon>Chloroflexota</taxon>
        <taxon>Chloroflexia</taxon>
        <taxon>Candidatus Chloroheliales</taxon>
        <taxon>Candidatus Chloroheliaceae</taxon>
        <taxon>Candidatus Chlorohelix</taxon>
    </lineage>
</organism>
<evidence type="ECO:0000313" key="3">
    <source>
        <dbReference type="Proteomes" id="UP000521676"/>
    </source>
</evidence>
<dbReference type="Pfam" id="PF01584">
    <property type="entry name" value="CheW"/>
    <property type="match status" value="1"/>
</dbReference>
<dbReference type="Gene3D" id="2.30.30.40">
    <property type="entry name" value="SH3 Domains"/>
    <property type="match status" value="1"/>
</dbReference>
<dbReference type="PANTHER" id="PTHR22617:SF23">
    <property type="entry name" value="CHEMOTAXIS PROTEIN CHEW"/>
    <property type="match status" value="1"/>
</dbReference>
<comment type="caution">
    <text evidence="2">The sequence shown here is derived from an EMBL/GenBank/DDBJ whole genome shotgun (WGS) entry which is preliminary data.</text>
</comment>
<dbReference type="SMART" id="SM00260">
    <property type="entry name" value="CheW"/>
    <property type="match status" value="1"/>
</dbReference>
<name>A0A8T7M5W1_9CHLR</name>
<evidence type="ECO:0000313" key="2">
    <source>
        <dbReference type="EMBL" id="NWJ47507.1"/>
    </source>
</evidence>
<dbReference type="EMBL" id="JACATZ010000003">
    <property type="protein sequence ID" value="NWJ47507.1"/>
    <property type="molecule type" value="Genomic_DNA"/>
</dbReference>